<evidence type="ECO:0000313" key="3">
    <source>
        <dbReference type="Proteomes" id="UP000290407"/>
    </source>
</evidence>
<feature type="domain" description="VOC" evidence="1">
    <location>
        <begin position="3"/>
        <end position="127"/>
    </location>
</feature>
<comment type="caution">
    <text evidence="2">The sequence shown here is derived from an EMBL/GenBank/DDBJ whole genome shotgun (WGS) entry which is preliminary data.</text>
</comment>
<dbReference type="InterPro" id="IPR029068">
    <property type="entry name" value="Glyas_Bleomycin-R_OHBP_Dase"/>
</dbReference>
<dbReference type="SUPFAM" id="SSF54593">
    <property type="entry name" value="Glyoxalase/Bleomycin resistance protein/Dihydroxybiphenyl dioxygenase"/>
    <property type="match status" value="1"/>
</dbReference>
<dbReference type="PANTHER" id="PTHR36503:SF2">
    <property type="entry name" value="BLR2408 PROTEIN"/>
    <property type="match status" value="1"/>
</dbReference>
<evidence type="ECO:0000259" key="1">
    <source>
        <dbReference type="PROSITE" id="PS51819"/>
    </source>
</evidence>
<dbReference type="EMBL" id="SBLB01000001">
    <property type="protein sequence ID" value="RYC71688.1"/>
    <property type="molecule type" value="Genomic_DNA"/>
</dbReference>
<organism evidence="2 3">
    <name type="scientific">Spirosoma sordidisoli</name>
    <dbReference type="NCBI Taxonomy" id="2502893"/>
    <lineage>
        <taxon>Bacteria</taxon>
        <taxon>Pseudomonadati</taxon>
        <taxon>Bacteroidota</taxon>
        <taxon>Cytophagia</taxon>
        <taxon>Cytophagales</taxon>
        <taxon>Cytophagaceae</taxon>
        <taxon>Spirosoma</taxon>
    </lineage>
</organism>
<dbReference type="RefSeq" id="WP_129600616.1">
    <property type="nucleotide sequence ID" value="NZ_SBLB01000001.1"/>
</dbReference>
<name>A0A4V1RWW5_9BACT</name>
<proteinExistence type="predicted"/>
<dbReference type="Proteomes" id="UP000290407">
    <property type="component" value="Unassembled WGS sequence"/>
</dbReference>
<protein>
    <recommendedName>
        <fullName evidence="1">VOC domain-containing protein</fullName>
    </recommendedName>
</protein>
<dbReference type="InterPro" id="IPR004360">
    <property type="entry name" value="Glyas_Fos-R_dOase_dom"/>
</dbReference>
<evidence type="ECO:0000313" key="2">
    <source>
        <dbReference type="EMBL" id="RYC71688.1"/>
    </source>
</evidence>
<dbReference type="PANTHER" id="PTHR36503">
    <property type="entry name" value="BLR2520 PROTEIN"/>
    <property type="match status" value="1"/>
</dbReference>
<sequence>MATKIFVNLPVRDLNRSVEFFTGVGFRFDPRFSDEKAACMIISENIFAMLLVDSFFTTFTPKELADTAKTTEVIVALSADSREQVDTLVDRAMAGGATPAGEPHDESFMYYRSFFDLDGHHWEVNYMELPEDGQTTE</sequence>
<dbReference type="Pfam" id="PF00903">
    <property type="entry name" value="Glyoxalase"/>
    <property type="match status" value="1"/>
</dbReference>
<dbReference type="AlphaFoldDB" id="A0A4V1RWW5"/>
<gene>
    <name evidence="2" type="ORF">EQG79_06035</name>
</gene>
<accession>A0A4V1RWW5</accession>
<dbReference type="PROSITE" id="PS51819">
    <property type="entry name" value="VOC"/>
    <property type="match status" value="1"/>
</dbReference>
<dbReference type="Gene3D" id="3.10.180.10">
    <property type="entry name" value="2,3-Dihydroxybiphenyl 1,2-Dioxygenase, domain 1"/>
    <property type="match status" value="1"/>
</dbReference>
<dbReference type="InterPro" id="IPR037523">
    <property type="entry name" value="VOC_core"/>
</dbReference>
<keyword evidence="3" id="KW-1185">Reference proteome</keyword>
<reference evidence="2 3" key="1">
    <citation type="submission" date="2019-01" db="EMBL/GenBank/DDBJ databases">
        <title>Spirosoma flava sp. nov., a propanil-degrading bacterium isolated from herbicide-contaminated soil.</title>
        <authorList>
            <person name="Zhang L."/>
            <person name="Jiang J.-D."/>
        </authorList>
    </citation>
    <scope>NUCLEOTIDE SEQUENCE [LARGE SCALE GENOMIC DNA]</scope>
    <source>
        <strain evidence="2 3">TY50</strain>
    </source>
</reference>